<gene>
    <name evidence="2" type="ORF">CALMAC_LOCUS12949</name>
</gene>
<reference evidence="2 3" key="1">
    <citation type="submission" date="2019-01" db="EMBL/GenBank/DDBJ databases">
        <authorList>
            <person name="Sayadi A."/>
        </authorList>
    </citation>
    <scope>NUCLEOTIDE SEQUENCE [LARGE SCALE GENOMIC DNA]</scope>
</reference>
<keyword evidence="1" id="KW-0472">Membrane</keyword>
<dbReference type="Proteomes" id="UP000410492">
    <property type="component" value="Unassembled WGS sequence"/>
</dbReference>
<organism evidence="2 3">
    <name type="scientific">Callosobruchus maculatus</name>
    <name type="common">Southern cowpea weevil</name>
    <name type="synonym">Pulse bruchid</name>
    <dbReference type="NCBI Taxonomy" id="64391"/>
    <lineage>
        <taxon>Eukaryota</taxon>
        <taxon>Metazoa</taxon>
        <taxon>Ecdysozoa</taxon>
        <taxon>Arthropoda</taxon>
        <taxon>Hexapoda</taxon>
        <taxon>Insecta</taxon>
        <taxon>Pterygota</taxon>
        <taxon>Neoptera</taxon>
        <taxon>Endopterygota</taxon>
        <taxon>Coleoptera</taxon>
        <taxon>Polyphaga</taxon>
        <taxon>Cucujiformia</taxon>
        <taxon>Chrysomeloidea</taxon>
        <taxon>Chrysomelidae</taxon>
        <taxon>Bruchinae</taxon>
        <taxon>Bruchini</taxon>
        <taxon>Callosobruchus</taxon>
    </lineage>
</organism>
<protein>
    <submittedName>
        <fullName evidence="2">Uncharacterized protein</fullName>
    </submittedName>
</protein>
<dbReference type="EMBL" id="CAACVG010009358">
    <property type="protein sequence ID" value="VEN52998.1"/>
    <property type="molecule type" value="Genomic_DNA"/>
</dbReference>
<feature type="transmembrane region" description="Helical" evidence="1">
    <location>
        <begin position="54"/>
        <end position="79"/>
    </location>
</feature>
<evidence type="ECO:0000313" key="2">
    <source>
        <dbReference type="EMBL" id="VEN52998.1"/>
    </source>
</evidence>
<evidence type="ECO:0000256" key="1">
    <source>
        <dbReference type="SAM" id="Phobius"/>
    </source>
</evidence>
<accession>A0A653D0E0</accession>
<keyword evidence="3" id="KW-1185">Reference proteome</keyword>
<sequence length="100" mass="11383">MSSGVEFSVIRGPEPACMYNDGPKVRVYGVKEAPQDPEHEKKGAFEYMDAGDLVLFWIEIMLLAYIFCFVLSVMIIVIYKNNGEKGYSCRLRCTFCMPPQ</sequence>
<dbReference type="OrthoDB" id="6659130at2759"/>
<name>A0A653D0E0_CALMS</name>
<dbReference type="AlphaFoldDB" id="A0A653D0E0"/>
<proteinExistence type="predicted"/>
<evidence type="ECO:0000313" key="3">
    <source>
        <dbReference type="Proteomes" id="UP000410492"/>
    </source>
</evidence>
<keyword evidence="1" id="KW-0812">Transmembrane</keyword>
<keyword evidence="1" id="KW-1133">Transmembrane helix</keyword>